<comment type="caution">
    <text evidence="2">The sequence shown here is derived from an EMBL/GenBank/DDBJ whole genome shotgun (WGS) entry which is preliminary data.</text>
</comment>
<sequence>MAEVKEWVSNLAEVEAKLSGFELSIVSQESALAVMLSDCDSLLDRIGMIPHPHPDSGQSINQREDEDEENDEGYLAKLNSECRLLQTQLPPAKPLDDFEKYKDANERKQLRNLLSSFELQNDLSAAGEHYLMSDGEENDAVYLCEFCGEILNSNQLIQQHKNSCIWAF</sequence>
<organism evidence="2 3">
    <name type="scientific">Allacma fusca</name>
    <dbReference type="NCBI Taxonomy" id="39272"/>
    <lineage>
        <taxon>Eukaryota</taxon>
        <taxon>Metazoa</taxon>
        <taxon>Ecdysozoa</taxon>
        <taxon>Arthropoda</taxon>
        <taxon>Hexapoda</taxon>
        <taxon>Collembola</taxon>
        <taxon>Symphypleona</taxon>
        <taxon>Sminthuridae</taxon>
        <taxon>Allacma</taxon>
    </lineage>
</organism>
<protein>
    <submittedName>
        <fullName evidence="2">Uncharacterized protein</fullName>
    </submittedName>
</protein>
<proteinExistence type="predicted"/>
<dbReference type="Proteomes" id="UP000708208">
    <property type="component" value="Unassembled WGS sequence"/>
</dbReference>
<evidence type="ECO:0000313" key="3">
    <source>
        <dbReference type="Proteomes" id="UP000708208"/>
    </source>
</evidence>
<feature type="region of interest" description="Disordered" evidence="1">
    <location>
        <begin position="47"/>
        <end position="72"/>
    </location>
</feature>
<name>A0A8J2NWS6_9HEXA</name>
<dbReference type="AlphaFoldDB" id="A0A8J2NWS6"/>
<gene>
    <name evidence="2" type="ORF">AFUS01_LOCUS6909</name>
</gene>
<dbReference type="EMBL" id="CAJVCH010045977">
    <property type="protein sequence ID" value="CAG7717450.1"/>
    <property type="molecule type" value="Genomic_DNA"/>
</dbReference>
<accession>A0A8J2NWS6</accession>
<keyword evidence="3" id="KW-1185">Reference proteome</keyword>
<evidence type="ECO:0000313" key="2">
    <source>
        <dbReference type="EMBL" id="CAG7717450.1"/>
    </source>
</evidence>
<reference evidence="2" key="1">
    <citation type="submission" date="2021-06" db="EMBL/GenBank/DDBJ databases">
        <authorList>
            <person name="Hodson N. C."/>
            <person name="Mongue J. A."/>
            <person name="Jaron S. K."/>
        </authorList>
    </citation>
    <scope>NUCLEOTIDE SEQUENCE</scope>
</reference>
<evidence type="ECO:0000256" key="1">
    <source>
        <dbReference type="SAM" id="MobiDB-lite"/>
    </source>
</evidence>